<reference evidence="2 3" key="1">
    <citation type="submission" date="2023-04" db="EMBL/GenBank/DDBJ databases">
        <authorList>
            <person name="Hsu D."/>
        </authorList>
    </citation>
    <scope>NUCLEOTIDE SEQUENCE [LARGE SCALE GENOMIC DNA]</scope>
    <source>
        <strain evidence="2 3">MK1</strain>
    </source>
</reference>
<dbReference type="PROSITE" id="PS51257">
    <property type="entry name" value="PROKAR_LIPOPROTEIN"/>
    <property type="match status" value="1"/>
</dbReference>
<dbReference type="RefSeq" id="WP_366923715.1">
    <property type="nucleotide sequence ID" value="NZ_CP121694.1"/>
</dbReference>
<organism evidence="2 3">
    <name type="scientific">Metallumcola ferriviriculae</name>
    <dbReference type="NCBI Taxonomy" id="3039180"/>
    <lineage>
        <taxon>Bacteria</taxon>
        <taxon>Bacillati</taxon>
        <taxon>Bacillota</taxon>
        <taxon>Clostridia</taxon>
        <taxon>Neomoorellales</taxon>
        <taxon>Desulfitibacteraceae</taxon>
        <taxon>Metallumcola</taxon>
    </lineage>
</organism>
<evidence type="ECO:0008006" key="4">
    <source>
        <dbReference type="Google" id="ProtNLM"/>
    </source>
</evidence>
<gene>
    <name evidence="2" type="ORF">MFMK1_000628</name>
</gene>
<sequence>MGRKKILLLLIVVMTVLAAGCLNEKGNPLPNEKAPDRTALQQTNPKSVAEEFIRAQANNNRTTMNKLMTTELKNSFQEKDLYLFNNEALKGKEVVLNNIKLMEENTEKDNAKLYTVDYELTLTEDTLKDVRQVTDLVFVTKNIESGKWFVSTYQHVLLQ</sequence>
<name>A0AAU0UJQ1_9FIRM</name>
<keyword evidence="1" id="KW-0732">Signal</keyword>
<evidence type="ECO:0000313" key="2">
    <source>
        <dbReference type="EMBL" id="WRO20838.1"/>
    </source>
</evidence>
<evidence type="ECO:0000256" key="1">
    <source>
        <dbReference type="SAM" id="SignalP"/>
    </source>
</evidence>
<dbReference type="KEGG" id="dbc:MFMK1_000628"/>
<keyword evidence="3" id="KW-1185">Reference proteome</keyword>
<feature type="signal peptide" evidence="1">
    <location>
        <begin position="1"/>
        <end position="18"/>
    </location>
</feature>
<dbReference type="AlphaFoldDB" id="A0AAU0UJQ1"/>
<protein>
    <recommendedName>
        <fullName evidence="4">Lipoprotein</fullName>
    </recommendedName>
</protein>
<feature type="chain" id="PRO_5043961702" description="Lipoprotein" evidence="1">
    <location>
        <begin position="19"/>
        <end position="159"/>
    </location>
</feature>
<accession>A0AAU0UJQ1</accession>
<proteinExistence type="predicted"/>
<evidence type="ECO:0000313" key="3">
    <source>
        <dbReference type="Proteomes" id="UP001329915"/>
    </source>
</evidence>
<dbReference type="EMBL" id="CP121694">
    <property type="protein sequence ID" value="WRO20838.1"/>
    <property type="molecule type" value="Genomic_DNA"/>
</dbReference>
<dbReference type="Proteomes" id="UP001329915">
    <property type="component" value="Chromosome"/>
</dbReference>